<keyword evidence="1" id="KW-0808">Transferase</keyword>
<evidence type="ECO:0000313" key="1">
    <source>
        <dbReference type="EMBL" id="SDW92305.1"/>
    </source>
</evidence>
<dbReference type="InterPro" id="IPR027417">
    <property type="entry name" value="P-loop_NTPase"/>
</dbReference>
<keyword evidence="1" id="KW-0548">Nucleotidyltransferase</keyword>
<accession>A0A1H2XHK0</accession>
<dbReference type="Pfam" id="PF02283">
    <property type="entry name" value="CobU"/>
    <property type="match status" value="1"/>
</dbReference>
<dbReference type="UniPathway" id="UPA00148">
    <property type="reaction ID" value="UER00236"/>
</dbReference>
<dbReference type="SUPFAM" id="SSF52540">
    <property type="entry name" value="P-loop containing nucleoside triphosphate hydrolases"/>
    <property type="match status" value="1"/>
</dbReference>
<reference evidence="1 2" key="1">
    <citation type="submission" date="2016-10" db="EMBL/GenBank/DDBJ databases">
        <authorList>
            <person name="de Groot N.N."/>
        </authorList>
    </citation>
    <scope>NUCLEOTIDE SEQUENCE [LARGE SCALE GENOMIC DNA]</scope>
    <source>
        <strain evidence="1 2">DSM 19219</strain>
    </source>
</reference>
<proteinExistence type="predicted"/>
<dbReference type="EMBL" id="FNNI01000003">
    <property type="protein sequence ID" value="SDW92305.1"/>
    <property type="molecule type" value="Genomic_DNA"/>
</dbReference>
<name>A0A1H2XHK0_9GAMM</name>
<organism evidence="1 2">
    <name type="scientific">Aidingimonas halophila</name>
    <dbReference type="NCBI Taxonomy" id="574349"/>
    <lineage>
        <taxon>Bacteria</taxon>
        <taxon>Pseudomonadati</taxon>
        <taxon>Pseudomonadota</taxon>
        <taxon>Gammaproteobacteria</taxon>
        <taxon>Oceanospirillales</taxon>
        <taxon>Halomonadaceae</taxon>
        <taxon>Aidingimonas</taxon>
    </lineage>
</organism>
<dbReference type="STRING" id="574349.SAMN05443545_103203"/>
<protein>
    <submittedName>
        <fullName evidence="1">Adenosylcobinamide kinase /adenosylcobinamide-phosphate guanylyltransferase</fullName>
    </submittedName>
</protein>
<dbReference type="Gene3D" id="3.40.50.300">
    <property type="entry name" value="P-loop containing nucleotide triphosphate hydrolases"/>
    <property type="match status" value="1"/>
</dbReference>
<dbReference type="GO" id="GO:0000166">
    <property type="term" value="F:nucleotide binding"/>
    <property type="evidence" value="ECO:0007669"/>
    <property type="project" value="InterPro"/>
</dbReference>
<dbReference type="OrthoDB" id="9788370at2"/>
<keyword evidence="1" id="KW-0418">Kinase</keyword>
<dbReference type="GO" id="GO:0043752">
    <property type="term" value="F:adenosylcobinamide kinase activity"/>
    <property type="evidence" value="ECO:0007669"/>
    <property type="project" value="InterPro"/>
</dbReference>
<dbReference type="GO" id="GO:0016779">
    <property type="term" value="F:nucleotidyltransferase activity"/>
    <property type="evidence" value="ECO:0007669"/>
    <property type="project" value="UniProtKB-KW"/>
</dbReference>
<sequence length="145" mass="16127">MQLFIGGACSGRRALVAERFPDAVWYRLVSGEESEGWRNSLGSTHSLIVTGWADWLDSAIGEVADDEVIRARWRELLSALGRAETDEAMTVVLILDEMGRGIIPMAPAQRRLRDLNGWLVQDSVAVCEAVWYVRHGLMQRLEGSG</sequence>
<keyword evidence="2" id="KW-1185">Reference proteome</keyword>
<dbReference type="Proteomes" id="UP000198500">
    <property type="component" value="Unassembled WGS sequence"/>
</dbReference>
<dbReference type="GO" id="GO:0009236">
    <property type="term" value="P:cobalamin biosynthetic process"/>
    <property type="evidence" value="ECO:0007669"/>
    <property type="project" value="UniProtKB-UniPathway"/>
</dbReference>
<evidence type="ECO:0000313" key="2">
    <source>
        <dbReference type="Proteomes" id="UP000198500"/>
    </source>
</evidence>
<dbReference type="InterPro" id="IPR003203">
    <property type="entry name" value="CobU/CobP"/>
</dbReference>
<dbReference type="AlphaFoldDB" id="A0A1H2XHK0"/>
<dbReference type="RefSeq" id="WP_092568785.1">
    <property type="nucleotide sequence ID" value="NZ_BMXH01000004.1"/>
</dbReference>
<gene>
    <name evidence="1" type="ORF">SAMN05443545_103203</name>
</gene>